<proteinExistence type="predicted"/>
<keyword evidence="1" id="KW-0732">Signal</keyword>
<gene>
    <name evidence="2" type="ORF">MTUNDRAET4_2274</name>
</gene>
<dbReference type="AlphaFoldDB" id="A0A4U8Z1I6"/>
<dbReference type="EMBL" id="LR536450">
    <property type="protein sequence ID" value="VFU09167.1"/>
    <property type="molecule type" value="Genomic_DNA"/>
</dbReference>
<sequence length="163" mass="17439">MKSLIMKRVALAALAMVALAPGALGDDVPFARPPLEKSLDTYLISLGDIMSAAQLRHIKLWQAIKAKNWGLVNFEATLLEDGFAAAAMLYRNIPIEFVTAAAKPLEALKDGAAAKDPVKLAKSFAELTAACNACHEAGEVGFVKIQTPTSSPFTNQNFAPERK</sequence>
<reference evidence="2 3" key="1">
    <citation type="submission" date="2019-03" db="EMBL/GenBank/DDBJ databases">
        <authorList>
            <person name="Kox A.R. M."/>
        </authorList>
    </citation>
    <scope>NUCLEOTIDE SEQUENCE [LARGE SCALE GENOMIC DNA]</scope>
    <source>
        <strain evidence="2">MTUNDRAET4 annotated genome</strain>
    </source>
</reference>
<organism evidence="2 3">
    <name type="scientific">Methylocella tundrae</name>
    <dbReference type="NCBI Taxonomy" id="227605"/>
    <lineage>
        <taxon>Bacteria</taxon>
        <taxon>Pseudomonadati</taxon>
        <taxon>Pseudomonadota</taxon>
        <taxon>Alphaproteobacteria</taxon>
        <taxon>Hyphomicrobiales</taxon>
        <taxon>Beijerinckiaceae</taxon>
        <taxon>Methylocella</taxon>
    </lineage>
</organism>
<dbReference type="KEGG" id="mtun:MTUNDRAET4_2274"/>
<accession>A0A4U8Z1I6</accession>
<evidence type="ECO:0008006" key="4">
    <source>
        <dbReference type="Google" id="ProtNLM"/>
    </source>
</evidence>
<feature type="chain" id="PRO_5021014978" description="Cytochrome c" evidence="1">
    <location>
        <begin position="26"/>
        <end position="163"/>
    </location>
</feature>
<evidence type="ECO:0000256" key="1">
    <source>
        <dbReference type="SAM" id="SignalP"/>
    </source>
</evidence>
<feature type="signal peptide" evidence="1">
    <location>
        <begin position="1"/>
        <end position="25"/>
    </location>
</feature>
<name>A0A4U8Z1I6_METTU</name>
<evidence type="ECO:0000313" key="2">
    <source>
        <dbReference type="EMBL" id="VFU09167.1"/>
    </source>
</evidence>
<evidence type="ECO:0000313" key="3">
    <source>
        <dbReference type="Proteomes" id="UP000294360"/>
    </source>
</evidence>
<dbReference type="Proteomes" id="UP000294360">
    <property type="component" value="Chromosome"/>
</dbReference>
<protein>
    <recommendedName>
        <fullName evidence="4">Cytochrome c</fullName>
    </recommendedName>
</protein>